<organism evidence="1 2">
    <name type="scientific">Albugo candida</name>
    <dbReference type="NCBI Taxonomy" id="65357"/>
    <lineage>
        <taxon>Eukaryota</taxon>
        <taxon>Sar</taxon>
        <taxon>Stramenopiles</taxon>
        <taxon>Oomycota</taxon>
        <taxon>Peronosporomycetes</taxon>
        <taxon>Albuginales</taxon>
        <taxon>Albuginaceae</taxon>
        <taxon>Albugo</taxon>
    </lineage>
</organism>
<dbReference type="Proteomes" id="UP000053237">
    <property type="component" value="Unassembled WGS sequence"/>
</dbReference>
<dbReference type="InParanoid" id="A0A024FV53"/>
<reference evidence="1 2" key="1">
    <citation type="submission" date="2012-05" db="EMBL/GenBank/DDBJ databases">
        <title>Recombination and specialization in a pathogen metapopulation.</title>
        <authorList>
            <person name="Gardiner A."/>
            <person name="Kemen E."/>
            <person name="Schultz-Larsen T."/>
            <person name="MacLean D."/>
            <person name="Van Oosterhout C."/>
            <person name="Jones J.D.G."/>
        </authorList>
    </citation>
    <scope>NUCLEOTIDE SEQUENCE [LARGE SCALE GENOMIC DNA]</scope>
    <source>
        <strain evidence="1 2">Ac Nc2</strain>
    </source>
</reference>
<proteinExistence type="predicted"/>
<keyword evidence="2" id="KW-1185">Reference proteome</keyword>
<dbReference type="EMBL" id="CAIX01000419">
    <property type="protein sequence ID" value="CCI10817.1"/>
    <property type="molecule type" value="Genomic_DNA"/>
</dbReference>
<comment type="caution">
    <text evidence="1">The sequence shown here is derived from an EMBL/GenBank/DDBJ whole genome shotgun (WGS) entry which is preliminary data.</text>
</comment>
<evidence type="ECO:0000313" key="2">
    <source>
        <dbReference type="Proteomes" id="UP000053237"/>
    </source>
</evidence>
<dbReference type="AlphaFoldDB" id="A0A024FV53"/>
<gene>
    <name evidence="1" type="ORF">BN9_117870</name>
</gene>
<evidence type="ECO:0000313" key="1">
    <source>
        <dbReference type="EMBL" id="CCI10817.1"/>
    </source>
</evidence>
<accession>A0A024FV53</accession>
<name>A0A024FV53_9STRA</name>
<sequence length="104" mass="12245">MKMQQSSIWKWHRAVSRCSVWCHFAKRVVDWRLVKSIQTRGTHHLCCRDCTKIFLVVQSEDPFSHASCFDFHTISQRKINSVNSVQRVESLGCDYDYAQFPSSF</sequence>
<protein>
    <submittedName>
        <fullName evidence="1">Uncharacterized protein</fullName>
    </submittedName>
</protein>